<organism evidence="9">
    <name type="scientific">Timema cristinae</name>
    <name type="common">Walking stick</name>
    <dbReference type="NCBI Taxonomy" id="61476"/>
    <lineage>
        <taxon>Eukaryota</taxon>
        <taxon>Metazoa</taxon>
        <taxon>Ecdysozoa</taxon>
        <taxon>Arthropoda</taxon>
        <taxon>Hexapoda</taxon>
        <taxon>Insecta</taxon>
        <taxon>Pterygota</taxon>
        <taxon>Neoptera</taxon>
        <taxon>Polyneoptera</taxon>
        <taxon>Phasmatodea</taxon>
        <taxon>Timematodea</taxon>
        <taxon>Timematoidea</taxon>
        <taxon>Timematidae</taxon>
        <taxon>Timema</taxon>
    </lineage>
</organism>
<keyword evidence="5" id="KW-0378">Hydrolase</keyword>
<comment type="catalytic activity">
    <reaction evidence="1">
        <text>a phosphate monoester + H2O = an alcohol + phosphate</text>
        <dbReference type="Rhea" id="RHEA:15017"/>
        <dbReference type="ChEBI" id="CHEBI:15377"/>
        <dbReference type="ChEBI" id="CHEBI:30879"/>
        <dbReference type="ChEBI" id="CHEBI:43474"/>
        <dbReference type="ChEBI" id="CHEBI:67140"/>
        <dbReference type="EC" id="3.1.3.2"/>
    </reaction>
</comment>
<dbReference type="EMBL" id="OC320828">
    <property type="protein sequence ID" value="CAD7408913.1"/>
    <property type="molecule type" value="Genomic_DNA"/>
</dbReference>
<dbReference type="PROSITE" id="PS00778">
    <property type="entry name" value="HIS_ACID_PHOSPHAT_2"/>
    <property type="match status" value="1"/>
</dbReference>
<keyword evidence="4 8" id="KW-0732">Signal</keyword>
<proteinExistence type="inferred from homology"/>
<dbReference type="PANTHER" id="PTHR11567:SF211">
    <property type="entry name" value="PROSTATIC ACID PHOSPHATASE"/>
    <property type="match status" value="1"/>
</dbReference>
<protein>
    <recommendedName>
        <fullName evidence="3">acid phosphatase</fullName>
        <ecNumber evidence="3">3.1.3.2</ecNumber>
    </recommendedName>
</protein>
<dbReference type="GO" id="GO:0003993">
    <property type="term" value="F:acid phosphatase activity"/>
    <property type="evidence" value="ECO:0007669"/>
    <property type="project" value="UniProtKB-EC"/>
</dbReference>
<keyword evidence="6" id="KW-1015">Disulfide bond</keyword>
<evidence type="ECO:0000256" key="6">
    <source>
        <dbReference type="ARBA" id="ARBA00023157"/>
    </source>
</evidence>
<reference evidence="9" key="1">
    <citation type="submission" date="2020-11" db="EMBL/GenBank/DDBJ databases">
        <authorList>
            <person name="Tran Van P."/>
        </authorList>
    </citation>
    <scope>NUCLEOTIDE SEQUENCE</scope>
</reference>
<evidence type="ECO:0000256" key="7">
    <source>
        <dbReference type="ARBA" id="ARBA00023180"/>
    </source>
</evidence>
<dbReference type="EC" id="3.1.3.2" evidence="3"/>
<evidence type="ECO:0000313" key="9">
    <source>
        <dbReference type="EMBL" id="CAD7408913.1"/>
    </source>
</evidence>
<dbReference type="Gene3D" id="3.40.50.1240">
    <property type="entry name" value="Phosphoglycerate mutase-like"/>
    <property type="match status" value="2"/>
</dbReference>
<keyword evidence="7" id="KW-0325">Glycoprotein</keyword>
<dbReference type="PANTHER" id="PTHR11567">
    <property type="entry name" value="ACID PHOSPHATASE-RELATED"/>
    <property type="match status" value="1"/>
</dbReference>
<accession>A0A7R9D9B8</accession>
<dbReference type="CDD" id="cd07061">
    <property type="entry name" value="HP_HAP_like"/>
    <property type="match status" value="1"/>
</dbReference>
<comment type="similarity">
    <text evidence="2">Belongs to the histidine acid phosphatase family.</text>
</comment>
<dbReference type="InterPro" id="IPR050645">
    <property type="entry name" value="Histidine_acid_phosphatase"/>
</dbReference>
<evidence type="ECO:0000256" key="1">
    <source>
        <dbReference type="ARBA" id="ARBA00000032"/>
    </source>
</evidence>
<evidence type="ECO:0000256" key="5">
    <source>
        <dbReference type="ARBA" id="ARBA00022801"/>
    </source>
</evidence>
<dbReference type="InterPro" id="IPR029033">
    <property type="entry name" value="His_PPase_superfam"/>
</dbReference>
<feature type="chain" id="PRO_5030765992" description="acid phosphatase" evidence="8">
    <location>
        <begin position="21"/>
        <end position="331"/>
    </location>
</feature>
<evidence type="ECO:0000256" key="3">
    <source>
        <dbReference type="ARBA" id="ARBA00012646"/>
    </source>
</evidence>
<dbReference type="InterPro" id="IPR033379">
    <property type="entry name" value="Acid_Pase_AS"/>
</dbReference>
<gene>
    <name evidence="9" type="ORF">TCEB3V08_LOCUS9753</name>
</gene>
<evidence type="ECO:0000256" key="4">
    <source>
        <dbReference type="ARBA" id="ARBA00022729"/>
    </source>
</evidence>
<evidence type="ECO:0000256" key="8">
    <source>
        <dbReference type="SAM" id="SignalP"/>
    </source>
</evidence>
<dbReference type="AlphaFoldDB" id="A0A7R9D9B8"/>
<sequence>MWKCNFVLFLTNFNLSIFFSQEGAKQQYLLGKWLRQRYIDFLPAKYDAAYIHIRSTDVDRTLMSAESNLAGLYPPVSNQQISKELKWQPIPIHTIPESLDYFTQFIAQTASPVINCTDKQKEKYNFTLPEWTKSVYPDKMKPLAELDFVVPTKTTLLKRLKSGPLLEEMVSNMKKKSENRLIPNRKMFVYSGHDTTVANFLNTLGVFDPQCPPYDALVLIELRQNSAGKYFVSVKQQSSVGWSGYLSAYVADGMSSLLANTKVNPFEVTDCQYIRAFSECLDTDQSTAPRVEGGYAALTITKRRHSHEVWVVRSNTIATSKENGSTDPAQR</sequence>
<dbReference type="InterPro" id="IPR000560">
    <property type="entry name" value="His_Pase_clade-2"/>
</dbReference>
<name>A0A7R9D9B8_TIMCR</name>
<dbReference type="Pfam" id="PF00328">
    <property type="entry name" value="His_Phos_2"/>
    <property type="match status" value="2"/>
</dbReference>
<dbReference type="SUPFAM" id="SSF53254">
    <property type="entry name" value="Phosphoglycerate mutase-like"/>
    <property type="match status" value="1"/>
</dbReference>
<feature type="signal peptide" evidence="8">
    <location>
        <begin position="1"/>
        <end position="20"/>
    </location>
</feature>
<evidence type="ECO:0000256" key="2">
    <source>
        <dbReference type="ARBA" id="ARBA00005375"/>
    </source>
</evidence>